<dbReference type="STRING" id="398512.Bccel_5320"/>
<dbReference type="InterPro" id="IPR026891">
    <property type="entry name" value="Fn3-like"/>
</dbReference>
<dbReference type="Gene3D" id="3.40.50.1700">
    <property type="entry name" value="Glycoside hydrolase family 3 C-terminal domain"/>
    <property type="match status" value="1"/>
</dbReference>
<evidence type="ECO:0000256" key="6">
    <source>
        <dbReference type="ARBA" id="ARBA00023295"/>
    </source>
</evidence>
<gene>
    <name evidence="8" type="ORF">Bccel_5320</name>
</gene>
<dbReference type="Gene3D" id="3.20.20.300">
    <property type="entry name" value="Glycoside hydrolase, family 3, N-terminal domain"/>
    <property type="match status" value="1"/>
</dbReference>
<evidence type="ECO:0000313" key="9">
    <source>
        <dbReference type="Proteomes" id="UP000036923"/>
    </source>
</evidence>
<evidence type="ECO:0000256" key="3">
    <source>
        <dbReference type="ARBA" id="ARBA00012744"/>
    </source>
</evidence>
<organism evidence="8 9">
    <name type="scientific">Pseudobacteroides cellulosolvens ATCC 35603 = DSM 2933</name>
    <dbReference type="NCBI Taxonomy" id="398512"/>
    <lineage>
        <taxon>Bacteria</taxon>
        <taxon>Bacillati</taxon>
        <taxon>Bacillota</taxon>
        <taxon>Clostridia</taxon>
        <taxon>Eubacteriales</taxon>
        <taxon>Oscillospiraceae</taxon>
        <taxon>Pseudobacteroides</taxon>
    </lineage>
</organism>
<dbReference type="Gene3D" id="2.60.40.10">
    <property type="entry name" value="Immunoglobulins"/>
    <property type="match status" value="1"/>
</dbReference>
<dbReference type="eggNOG" id="COG1472">
    <property type="taxonomic scope" value="Bacteria"/>
</dbReference>
<dbReference type="AlphaFoldDB" id="A0A0L6JW30"/>
<evidence type="ECO:0000256" key="5">
    <source>
        <dbReference type="ARBA" id="ARBA00022801"/>
    </source>
</evidence>
<dbReference type="PATRIC" id="fig|398512.5.peg.5575"/>
<evidence type="ECO:0000256" key="2">
    <source>
        <dbReference type="ARBA" id="ARBA00005336"/>
    </source>
</evidence>
<dbReference type="InterPro" id="IPR036962">
    <property type="entry name" value="Glyco_hydro_3_N_sf"/>
</dbReference>
<protein>
    <recommendedName>
        <fullName evidence="3">beta-glucosidase</fullName>
        <ecNumber evidence="3">3.2.1.21</ecNumber>
    </recommendedName>
</protein>
<dbReference type="Pfam" id="PF14310">
    <property type="entry name" value="Fn3-like"/>
    <property type="match status" value="1"/>
</dbReference>
<dbReference type="EC" id="3.2.1.21" evidence="3"/>
<accession>A0A0L6JW30</accession>
<dbReference type="RefSeq" id="WP_036944831.1">
    <property type="nucleotide sequence ID" value="NZ_JQKC01000036.1"/>
</dbReference>
<dbReference type="GO" id="GO:0009251">
    <property type="term" value="P:glucan catabolic process"/>
    <property type="evidence" value="ECO:0007669"/>
    <property type="project" value="TreeGrafter"/>
</dbReference>
<dbReference type="InterPro" id="IPR013783">
    <property type="entry name" value="Ig-like_fold"/>
</dbReference>
<evidence type="ECO:0000256" key="1">
    <source>
        <dbReference type="ARBA" id="ARBA00000448"/>
    </source>
</evidence>
<dbReference type="PANTHER" id="PTHR30620">
    <property type="entry name" value="PERIPLASMIC BETA-GLUCOSIDASE-RELATED"/>
    <property type="match status" value="1"/>
</dbReference>
<dbReference type="FunFam" id="2.60.40.10:FF:000495">
    <property type="entry name" value="Periplasmic beta-glucosidase"/>
    <property type="match status" value="1"/>
</dbReference>
<dbReference type="Proteomes" id="UP000036923">
    <property type="component" value="Unassembled WGS sequence"/>
</dbReference>
<dbReference type="PANTHER" id="PTHR30620:SF16">
    <property type="entry name" value="LYSOSOMAL BETA GLUCOSIDASE"/>
    <property type="match status" value="1"/>
</dbReference>
<dbReference type="Pfam" id="PF01915">
    <property type="entry name" value="Glyco_hydro_3_C"/>
    <property type="match status" value="1"/>
</dbReference>
<sequence length="727" mass="80472">MKEIYKDPAYSPVERTKDLLSRMTLEEKVGQMCQIDGRENPEFWINERHIGSFLHVRGKEAQRLQEIAGKTRLGIPIIFGIDAIHGHGFYSGATVFPSQLAAASSWNPDILQEMAAITAKEVSLTGLHWTFSPVICLGRDARWGRVDETFGEDPYLAGILAAAMVKGYQGEKLSDPYSILACAKHYVAYGETVGGRDSTECDVPERKVRSTFLPPFKTAADAGCATFMTAYHAIDGLPCTANKVLLKDILKDEWKLNGFIVTDWDNVGHMHRLQKTASDMKKSAELAILAGNDMMMSTPEFYECAIELVKEGVIEEEIIDEACGRILETKFRLGLFDDKRYTDFTKAQSIIGCAEHKKASFECALESIVLLKNENNVLPVSDKVRKIAVIGPNAHDVEAQLGDWTFGPRYYPEKPMLEYNEYDITPIVTILDGIKKRAGNKVEIVYDRGCDMLDASKENIAGSVKLAQEADMVIAVVGDTILLNGEVRDRSSLDLTGAQQKLLEALKITGKPLVVVLINGKPLTVPWIKDNADSIIEAWNPGMEGGNAVAAILFGDYNPCGKITISFPRNVGQQPVYYNQYSGWHGPARYIDVDPEPLFSFGYGLSYTSYKYSNMSITPKEIGVDGEITVSVDITNTGSLKGTEIVQLYINDIYSSVTTPIKELKGFARVTIDPGQTKNVKIKLPAEALSLINRELKRVVEPGEFEIMIGSSSRDCDLLKDIIRVIE</sequence>
<dbReference type="OrthoDB" id="9805821at2"/>
<comment type="similarity">
    <text evidence="2">Belongs to the glycosyl hydrolase 3 family.</text>
</comment>
<comment type="catalytic activity">
    <reaction evidence="1">
        <text>Hydrolysis of terminal, non-reducing beta-D-glucosyl residues with release of beta-D-glucose.</text>
        <dbReference type="EC" id="3.2.1.21"/>
    </reaction>
</comment>
<keyword evidence="4" id="KW-0732">Signal</keyword>
<dbReference type="SMART" id="SM01217">
    <property type="entry name" value="Fn3_like"/>
    <property type="match status" value="1"/>
</dbReference>
<keyword evidence="9" id="KW-1185">Reference proteome</keyword>
<dbReference type="InterPro" id="IPR051915">
    <property type="entry name" value="Cellulose_Degrad_GH3"/>
</dbReference>
<proteinExistence type="inferred from homology"/>
<dbReference type="PRINTS" id="PR00133">
    <property type="entry name" value="GLHYDRLASE3"/>
</dbReference>
<dbReference type="SUPFAM" id="SSF52279">
    <property type="entry name" value="Beta-D-glucan exohydrolase, C-terminal domain"/>
    <property type="match status" value="1"/>
</dbReference>
<keyword evidence="6 8" id="KW-0326">Glycosidase</keyword>
<reference evidence="9" key="1">
    <citation type="submission" date="2015-07" db="EMBL/GenBank/DDBJ databases">
        <title>Near-Complete Genome Sequence of the Cellulolytic Bacterium Bacteroides (Pseudobacteroides) cellulosolvens ATCC 35603.</title>
        <authorList>
            <person name="Dassa B."/>
            <person name="Utturkar S.M."/>
            <person name="Klingeman D.M."/>
            <person name="Hurt R.A."/>
            <person name="Keller M."/>
            <person name="Xu J."/>
            <person name="Reddy Y.H.K."/>
            <person name="Borovok I."/>
            <person name="Grinberg I.R."/>
            <person name="Lamed R."/>
            <person name="Zhivin O."/>
            <person name="Bayer E.A."/>
            <person name="Brown S.D."/>
        </authorList>
    </citation>
    <scope>NUCLEOTIDE SEQUENCE [LARGE SCALE GENOMIC DNA]</scope>
    <source>
        <strain evidence="9">DSM 2933</strain>
    </source>
</reference>
<dbReference type="Pfam" id="PF00933">
    <property type="entry name" value="Glyco_hydro_3"/>
    <property type="match status" value="1"/>
</dbReference>
<dbReference type="GO" id="GO:0008422">
    <property type="term" value="F:beta-glucosidase activity"/>
    <property type="evidence" value="ECO:0007669"/>
    <property type="project" value="UniProtKB-EC"/>
</dbReference>
<name>A0A0L6JW30_9FIRM</name>
<dbReference type="InterPro" id="IPR001764">
    <property type="entry name" value="Glyco_hydro_3_N"/>
</dbReference>
<keyword evidence="5 8" id="KW-0378">Hydrolase</keyword>
<feature type="domain" description="Fibronectin type III-like" evidence="7">
    <location>
        <begin position="644"/>
        <end position="713"/>
    </location>
</feature>
<comment type="caution">
    <text evidence="8">The sequence shown here is derived from an EMBL/GenBank/DDBJ whole genome shotgun (WGS) entry which is preliminary data.</text>
</comment>
<dbReference type="InterPro" id="IPR036881">
    <property type="entry name" value="Glyco_hydro_3_C_sf"/>
</dbReference>
<evidence type="ECO:0000259" key="7">
    <source>
        <dbReference type="SMART" id="SM01217"/>
    </source>
</evidence>
<evidence type="ECO:0000256" key="4">
    <source>
        <dbReference type="ARBA" id="ARBA00022729"/>
    </source>
</evidence>
<dbReference type="InterPro" id="IPR017853">
    <property type="entry name" value="GH"/>
</dbReference>
<dbReference type="EMBL" id="LGTC01000001">
    <property type="protein sequence ID" value="KNY30043.1"/>
    <property type="molecule type" value="Genomic_DNA"/>
</dbReference>
<dbReference type="SUPFAM" id="SSF51445">
    <property type="entry name" value="(Trans)glycosidases"/>
    <property type="match status" value="1"/>
</dbReference>
<dbReference type="InterPro" id="IPR002772">
    <property type="entry name" value="Glyco_hydro_3_C"/>
</dbReference>
<evidence type="ECO:0000313" key="8">
    <source>
        <dbReference type="EMBL" id="KNY30043.1"/>
    </source>
</evidence>